<keyword evidence="12" id="KW-1185">Reference proteome</keyword>
<dbReference type="Gene3D" id="1.10.101.10">
    <property type="entry name" value="PGBD-like superfamily/PGBD"/>
    <property type="match status" value="1"/>
</dbReference>
<dbReference type="PANTHER" id="PTHR41533">
    <property type="entry name" value="L,D-TRANSPEPTIDASE HI_1667-RELATED"/>
    <property type="match status" value="1"/>
</dbReference>
<dbReference type="Gene3D" id="2.40.440.10">
    <property type="entry name" value="L,D-transpeptidase catalytic domain-like"/>
    <property type="match status" value="1"/>
</dbReference>
<dbReference type="InterPro" id="IPR036365">
    <property type="entry name" value="PGBD-like_sf"/>
</dbReference>
<name>A0ABQ4RRS4_9HYPH</name>
<feature type="active site" description="Proton donor/acceptor" evidence="7">
    <location>
        <position position="330"/>
    </location>
</feature>
<evidence type="ECO:0000313" key="11">
    <source>
        <dbReference type="EMBL" id="GJD93473.1"/>
    </source>
</evidence>
<feature type="active site" description="Nucleophile" evidence="7">
    <location>
        <position position="349"/>
    </location>
</feature>
<dbReference type="SUPFAM" id="SSF141523">
    <property type="entry name" value="L,D-transpeptidase catalytic domain-like"/>
    <property type="match status" value="1"/>
</dbReference>
<evidence type="ECO:0000256" key="9">
    <source>
        <dbReference type="SAM" id="SignalP"/>
    </source>
</evidence>
<keyword evidence="5 7" id="KW-0573">Peptidoglycan synthesis</keyword>
<evidence type="ECO:0000256" key="6">
    <source>
        <dbReference type="ARBA" id="ARBA00023316"/>
    </source>
</evidence>
<dbReference type="EMBL" id="BPQP01000009">
    <property type="protein sequence ID" value="GJD93473.1"/>
    <property type="molecule type" value="Genomic_DNA"/>
</dbReference>
<feature type="region of interest" description="Disordered" evidence="8">
    <location>
        <begin position="32"/>
        <end position="57"/>
    </location>
</feature>
<dbReference type="SUPFAM" id="SSF47090">
    <property type="entry name" value="PGBD-like"/>
    <property type="match status" value="1"/>
</dbReference>
<dbReference type="Proteomes" id="UP001055125">
    <property type="component" value="Unassembled WGS sequence"/>
</dbReference>
<dbReference type="CDD" id="cd16913">
    <property type="entry name" value="YkuD_like"/>
    <property type="match status" value="1"/>
</dbReference>
<dbReference type="InterPro" id="IPR002477">
    <property type="entry name" value="Peptidoglycan-bd-like"/>
</dbReference>
<keyword evidence="9" id="KW-0732">Signal</keyword>
<accession>A0ABQ4RRS4</accession>
<evidence type="ECO:0000256" key="5">
    <source>
        <dbReference type="ARBA" id="ARBA00022984"/>
    </source>
</evidence>
<keyword evidence="3" id="KW-0808">Transferase</keyword>
<organism evidence="11 12">
    <name type="scientific">Methylobacterium iners</name>
    <dbReference type="NCBI Taxonomy" id="418707"/>
    <lineage>
        <taxon>Bacteria</taxon>
        <taxon>Pseudomonadati</taxon>
        <taxon>Pseudomonadota</taxon>
        <taxon>Alphaproteobacteria</taxon>
        <taxon>Hyphomicrobiales</taxon>
        <taxon>Methylobacteriaceae</taxon>
        <taxon>Methylobacterium</taxon>
    </lineage>
</organism>
<reference evidence="11" key="1">
    <citation type="journal article" date="2021" name="Front. Microbiol.">
        <title>Comprehensive Comparative Genomics and Phenotyping of Methylobacterium Species.</title>
        <authorList>
            <person name="Alessa O."/>
            <person name="Ogura Y."/>
            <person name="Fujitani Y."/>
            <person name="Takami H."/>
            <person name="Hayashi T."/>
            <person name="Sahin N."/>
            <person name="Tani A."/>
        </authorList>
    </citation>
    <scope>NUCLEOTIDE SEQUENCE</scope>
    <source>
        <strain evidence="11">DSM 19015</strain>
    </source>
</reference>
<evidence type="ECO:0000313" key="12">
    <source>
        <dbReference type="Proteomes" id="UP001055125"/>
    </source>
</evidence>
<dbReference type="InterPro" id="IPR038063">
    <property type="entry name" value="Transpep_catalytic_dom"/>
</dbReference>
<dbReference type="InterPro" id="IPR005490">
    <property type="entry name" value="LD_TPept_cat_dom"/>
</dbReference>
<feature type="domain" description="L,D-TPase catalytic" evidence="10">
    <location>
        <begin position="200"/>
        <end position="371"/>
    </location>
</feature>
<proteinExistence type="inferred from homology"/>
<evidence type="ECO:0000256" key="4">
    <source>
        <dbReference type="ARBA" id="ARBA00022960"/>
    </source>
</evidence>
<dbReference type="InterPro" id="IPR052905">
    <property type="entry name" value="LD-transpeptidase_YkuD-like"/>
</dbReference>
<dbReference type="Pfam" id="PF01471">
    <property type="entry name" value="PG_binding_1"/>
    <property type="match status" value="1"/>
</dbReference>
<evidence type="ECO:0000256" key="8">
    <source>
        <dbReference type="SAM" id="MobiDB-lite"/>
    </source>
</evidence>
<comment type="caution">
    <text evidence="11">The sequence shown here is derived from an EMBL/GenBank/DDBJ whole genome shotgun (WGS) entry which is preliminary data.</text>
</comment>
<evidence type="ECO:0000256" key="3">
    <source>
        <dbReference type="ARBA" id="ARBA00022679"/>
    </source>
</evidence>
<dbReference type="PANTHER" id="PTHR41533:SF1">
    <property type="entry name" value="L,D-TRANSPEPTIDASE YCBB-RELATED"/>
    <property type="match status" value="1"/>
</dbReference>
<feature type="compositionally biased region" description="Low complexity" evidence="8">
    <location>
        <begin position="461"/>
        <end position="472"/>
    </location>
</feature>
<keyword evidence="6 7" id="KW-0961">Cell wall biogenesis/degradation</keyword>
<dbReference type="Pfam" id="PF03734">
    <property type="entry name" value="YkuD"/>
    <property type="match status" value="1"/>
</dbReference>
<dbReference type="InterPro" id="IPR036366">
    <property type="entry name" value="PGBDSf"/>
</dbReference>
<gene>
    <name evidence="11" type="ORF">OCOJLMKI_0668</name>
</gene>
<evidence type="ECO:0000256" key="2">
    <source>
        <dbReference type="ARBA" id="ARBA00005992"/>
    </source>
</evidence>
<evidence type="ECO:0000259" key="10">
    <source>
        <dbReference type="PROSITE" id="PS52029"/>
    </source>
</evidence>
<reference evidence="11" key="2">
    <citation type="submission" date="2021-08" db="EMBL/GenBank/DDBJ databases">
        <authorList>
            <person name="Tani A."/>
            <person name="Ola A."/>
            <person name="Ogura Y."/>
            <person name="Katsura K."/>
            <person name="Hayashi T."/>
        </authorList>
    </citation>
    <scope>NUCLEOTIDE SEQUENCE</scope>
    <source>
        <strain evidence="11">DSM 19015</strain>
    </source>
</reference>
<comment type="similarity">
    <text evidence="2">Belongs to the YkuD family.</text>
</comment>
<keyword evidence="4 7" id="KW-0133">Cell shape</keyword>
<protein>
    <recommendedName>
        <fullName evidence="10">L,D-TPase catalytic domain-containing protein</fullName>
    </recommendedName>
</protein>
<feature type="chain" id="PRO_5046732623" description="L,D-TPase catalytic domain-containing protein" evidence="9">
    <location>
        <begin position="31"/>
        <end position="472"/>
    </location>
</feature>
<feature type="signal peptide" evidence="9">
    <location>
        <begin position="1"/>
        <end position="30"/>
    </location>
</feature>
<evidence type="ECO:0000256" key="1">
    <source>
        <dbReference type="ARBA" id="ARBA00004752"/>
    </source>
</evidence>
<sequence>MPLRRPFSPAGLRAGSSALALLLCLTGARAEDAPAKPAPDATAPAEGQAAVEPPKKSRELPPLVVARVSADPVPSLGPSTFLDTLRMAERYKGIADAGGWGTLAPDLVIKPGAKHAAVADLRRHLILTGDLAADAPVSDVLDATLVAAVKQFQARHGLPETGLVGRQTIAALNVPAATRQRQLAASAARLLGSNFAFGERYVVSNIPSATVEAVERGTVARRYVAVVGKPERATPMIETRITNINFNPTWTVPVSLIKKDIIPHMRKDPGYLAKMHIRMLDAKGEEVQPTSIDWSTERAVNYTLRQDPGFDNSLGQVRIDMPNRHAIYMHDTPSKGLFTRDVRFHSSGCVRVANVKEFVGWLLEGTPGPNAPGSVWGPIEIETGIATGERRDIKLAKPVPVAFVYLTGYATPDGRAHFRDDIYGLDNPAAEVATTGTVAAPKAEAPAPKASHLPAKPTPAKPALAAPPSQKP</sequence>
<feature type="region of interest" description="Disordered" evidence="8">
    <location>
        <begin position="435"/>
        <end position="472"/>
    </location>
</feature>
<dbReference type="RefSeq" id="WP_238242678.1">
    <property type="nucleotide sequence ID" value="NZ_BPQP01000009.1"/>
</dbReference>
<feature type="compositionally biased region" description="Low complexity" evidence="8">
    <location>
        <begin position="435"/>
        <end position="455"/>
    </location>
</feature>
<comment type="pathway">
    <text evidence="1 7">Cell wall biogenesis; peptidoglycan biosynthesis.</text>
</comment>
<dbReference type="PROSITE" id="PS52029">
    <property type="entry name" value="LD_TPASE"/>
    <property type="match status" value="1"/>
</dbReference>
<evidence type="ECO:0000256" key="7">
    <source>
        <dbReference type="PROSITE-ProRule" id="PRU01373"/>
    </source>
</evidence>